<keyword evidence="2" id="KW-1185">Reference proteome</keyword>
<evidence type="ECO:0000313" key="1">
    <source>
        <dbReference type="EMBL" id="GAJ28163.1"/>
    </source>
</evidence>
<accession>A0A023D207</accession>
<protein>
    <submittedName>
        <fullName evidence="1">Uncharacterized protein</fullName>
    </submittedName>
</protein>
<evidence type="ECO:0000313" key="2">
    <source>
        <dbReference type="Proteomes" id="UP000019760"/>
    </source>
</evidence>
<dbReference type="EMBL" id="BAND01000015">
    <property type="protein sequence ID" value="GAJ28163.1"/>
    <property type="molecule type" value="Genomic_DNA"/>
</dbReference>
<dbReference type="Proteomes" id="UP000019760">
    <property type="component" value="Unassembled WGS sequence"/>
</dbReference>
<comment type="caution">
    <text evidence="1">The sequence shown here is derived from an EMBL/GenBank/DDBJ whole genome shotgun (WGS) entry which is preliminary data.</text>
</comment>
<name>A0A023D207_ACIMT</name>
<proteinExistence type="predicted"/>
<reference evidence="1 2" key="2">
    <citation type="journal article" date="2014" name="FEMS Microbiol. Lett.">
        <title>Draft genomic DNA sequence of the facultatively methylotrophic bacterium Acidomonas methanolica type strain MB58.</title>
        <authorList>
            <person name="Higashiura N."/>
            <person name="Hadano H."/>
            <person name="Hirakawa H."/>
            <person name="Matsutani M."/>
            <person name="Takabe S."/>
            <person name="Matsushita K."/>
            <person name="Azuma Y."/>
        </authorList>
    </citation>
    <scope>NUCLEOTIDE SEQUENCE [LARGE SCALE GENOMIC DNA]</scope>
    <source>
        <strain evidence="1 2">MB58</strain>
    </source>
</reference>
<reference evidence="2" key="1">
    <citation type="journal article" date="2014" name="FEMS Microbiol. Lett.">
        <title>Draft Genomic DNA Sequence of the Facultatively Methylotrophic Bacterium Acidomonas methanolica type strain MB58.</title>
        <authorList>
            <person name="Higashiura N."/>
            <person name="Hadano H."/>
            <person name="Hirakawa H."/>
            <person name="Matsutani M."/>
            <person name="Takabe S."/>
            <person name="Matsushita K."/>
            <person name="Azuma Y."/>
        </authorList>
    </citation>
    <scope>NUCLEOTIDE SEQUENCE [LARGE SCALE GENOMIC DNA]</scope>
    <source>
        <strain evidence="2">MB58</strain>
    </source>
</reference>
<gene>
    <name evidence="1" type="ORF">Amme_015_030</name>
</gene>
<sequence length="102" mass="10821">MAPVLMIRDDVQEATALQAQDDVAKGGVIDGGPLCHEHERRVRMVAHGRQDGELDGGQLVVGDGGLENGRVALIGSAQQIADLLGKNVIAIFLWRAIRRSAG</sequence>
<organism evidence="1 2">
    <name type="scientific">Acidomonas methanolica NBRC 104435</name>
    <dbReference type="NCBI Taxonomy" id="1231351"/>
    <lineage>
        <taxon>Bacteria</taxon>
        <taxon>Pseudomonadati</taxon>
        <taxon>Pseudomonadota</taxon>
        <taxon>Alphaproteobacteria</taxon>
        <taxon>Acetobacterales</taxon>
        <taxon>Acetobacteraceae</taxon>
        <taxon>Acidomonas</taxon>
    </lineage>
</organism>
<dbReference type="AlphaFoldDB" id="A0A023D207"/>